<dbReference type="Proteomes" id="UP000663722">
    <property type="component" value="Chromosome"/>
</dbReference>
<dbReference type="EMBL" id="CP061800">
    <property type="protein sequence ID" value="QTA86510.1"/>
    <property type="molecule type" value="Genomic_DNA"/>
</dbReference>
<keyword evidence="4" id="KW-1185">Reference proteome</keyword>
<evidence type="ECO:0000313" key="3">
    <source>
        <dbReference type="EMBL" id="QTA86510.1"/>
    </source>
</evidence>
<proteinExistence type="inferred from homology"/>
<comment type="similarity">
    <text evidence="1">Belongs to the transglycosylase Slt family.</text>
</comment>
<gene>
    <name evidence="3" type="ORF">dnm_025340</name>
</gene>
<evidence type="ECO:0000256" key="1">
    <source>
        <dbReference type="ARBA" id="ARBA00007734"/>
    </source>
</evidence>
<dbReference type="InterPro" id="IPR019734">
    <property type="entry name" value="TPR_rpt"/>
</dbReference>
<feature type="domain" description="Transglycosylase SLT" evidence="2">
    <location>
        <begin position="756"/>
        <end position="875"/>
    </location>
</feature>
<reference evidence="3" key="1">
    <citation type="journal article" date="2021" name="Microb. Physiol.">
        <title>Proteogenomic Insights into the Physiology of Marine, Sulfate-Reducing, Filamentous Desulfonema limicola and Desulfonema magnum.</title>
        <authorList>
            <person name="Schnaars V."/>
            <person name="Wohlbrand L."/>
            <person name="Scheve S."/>
            <person name="Hinrichs C."/>
            <person name="Reinhardt R."/>
            <person name="Rabus R."/>
        </authorList>
    </citation>
    <scope>NUCLEOTIDE SEQUENCE</scope>
    <source>
        <strain evidence="3">4be13</strain>
    </source>
</reference>
<evidence type="ECO:0000259" key="2">
    <source>
        <dbReference type="Pfam" id="PF01464"/>
    </source>
</evidence>
<dbReference type="InterPro" id="IPR008258">
    <property type="entry name" value="Transglycosylase_SLT_dom_1"/>
</dbReference>
<accession>A0A975BJH8</accession>
<dbReference type="SUPFAM" id="SSF53955">
    <property type="entry name" value="Lysozyme-like"/>
    <property type="match status" value="1"/>
</dbReference>
<dbReference type="AlphaFoldDB" id="A0A975BJH8"/>
<dbReference type="InterPro" id="IPR011990">
    <property type="entry name" value="TPR-like_helical_dom_sf"/>
</dbReference>
<dbReference type="PANTHER" id="PTHR37423:SF2">
    <property type="entry name" value="MEMBRANE-BOUND LYTIC MUREIN TRANSGLYCOSYLASE C"/>
    <property type="match status" value="1"/>
</dbReference>
<dbReference type="Gene3D" id="1.25.40.10">
    <property type="entry name" value="Tetratricopeptide repeat domain"/>
    <property type="match status" value="2"/>
</dbReference>
<sequence>MINIKPLIKNENQFVPRPIKKILFLFLIFNLISLYSVYAQDALFPSVLRNMLKQKLIKTEISHKKNCGGILLNECSRLAHEEARQSAITQGIDKFIDSLPEDNLKKFKLTKEEIRPYLTGTIIGTPEFLDDDWVGDSFRLKIIAVVEVNVSDDLKQKLLRITEAETIPPVPQKTDIILLLEATRNIEKARRININIFQEKAWNPADAMWPVYQFLIAECLRLRGETAHAAQTYRKLAIWASENPYNDGRGGSSLAALALWRWLKLMDETGADSNQVHEFLNVMEKLRKAILVKNVFKSPSFTELPQLEEDLLRIASNMAWSAGLEDQAGQLFLGYLKIARDHDFTLSEKRILKKLTDSGHISHQRLAFLRASRFSSLGKDEEACQILDGLQTDASSLTRAKALFEQAKIRRKSNKTKTRGVVVDILDKAIRESPDPGLTQKALYLRFKTLFREGPGRNLSRARQDISTMIQQYPTGKMTDDALYYMARHYQQTNQPDEAMDYYRQLCDLGGRTNWFNFSRFQPALILYAQGDSESLHQSEIFLEDLLSERPNGPLRLASMFWLGRIYEDARRKEDARQMFETIIIEAPYDYYAVRARMHLNVGRSAAGKIWPDAGTRRQLRSAYQKSRMETTLNMDSVYYQRLQIALESGLYTAALSADSLLRKAFPSRRLQNVSLSDIDASGLIAYTGLIMALRLDARSANALDKRLNSKLQIAGAVGKKAGDWPLTLFLAGYKPTAQKDGRFLATAYPMAYTDAFKKAGTANSVKPELLYSVVREESRFFPAAISSAGAMGLFQFLPSTFGGLLQSHKELSLRGSPSKEAFLLTPEFSLDLGGFWFGKELKGNHQGNILFSIMEHHAGRGAVMSWLEGWKAFNREDDVEYMAETVRYLSTRIFVRKVMRNMVIVNASGMF</sequence>
<dbReference type="KEGG" id="dmm:dnm_025340"/>
<dbReference type="Pfam" id="PF01464">
    <property type="entry name" value="SLT"/>
    <property type="match status" value="1"/>
</dbReference>
<dbReference type="Gene3D" id="1.10.530.10">
    <property type="match status" value="1"/>
</dbReference>
<dbReference type="InterPro" id="IPR023346">
    <property type="entry name" value="Lysozyme-like_dom_sf"/>
</dbReference>
<name>A0A975BJH8_9BACT</name>
<dbReference type="Pfam" id="PF13174">
    <property type="entry name" value="TPR_6"/>
    <property type="match status" value="2"/>
</dbReference>
<evidence type="ECO:0000313" key="4">
    <source>
        <dbReference type="Proteomes" id="UP000663722"/>
    </source>
</evidence>
<protein>
    <submittedName>
        <fullName evidence="3">Transglycosylase domain-containing protein</fullName>
    </submittedName>
</protein>
<organism evidence="3 4">
    <name type="scientific">Desulfonema magnum</name>
    <dbReference type="NCBI Taxonomy" id="45655"/>
    <lineage>
        <taxon>Bacteria</taxon>
        <taxon>Pseudomonadati</taxon>
        <taxon>Thermodesulfobacteriota</taxon>
        <taxon>Desulfobacteria</taxon>
        <taxon>Desulfobacterales</taxon>
        <taxon>Desulfococcaceae</taxon>
        <taxon>Desulfonema</taxon>
    </lineage>
</organism>
<dbReference type="PANTHER" id="PTHR37423">
    <property type="entry name" value="SOLUBLE LYTIC MUREIN TRANSGLYCOSYLASE-RELATED"/>
    <property type="match status" value="1"/>
</dbReference>
<dbReference type="SUPFAM" id="SSF48452">
    <property type="entry name" value="TPR-like"/>
    <property type="match status" value="1"/>
</dbReference>